<evidence type="ECO:0000313" key="3">
    <source>
        <dbReference type="Proteomes" id="UP000703590"/>
    </source>
</evidence>
<feature type="non-terminal residue" evidence="2">
    <location>
        <position position="1"/>
    </location>
</feature>
<organism evidence="2 3">
    <name type="scientific">Sulfurospirillum tamanense</name>
    <dbReference type="NCBI Taxonomy" id="2813362"/>
    <lineage>
        <taxon>Bacteria</taxon>
        <taxon>Pseudomonadati</taxon>
        <taxon>Campylobacterota</taxon>
        <taxon>Epsilonproteobacteria</taxon>
        <taxon>Campylobacterales</taxon>
        <taxon>Sulfurospirillaceae</taxon>
        <taxon>Sulfurospirillum</taxon>
    </lineage>
</organism>
<accession>A0ABS2WT39</accession>
<dbReference type="Pfam" id="PF05430">
    <property type="entry name" value="Methyltransf_30"/>
    <property type="match status" value="1"/>
</dbReference>
<dbReference type="EMBL" id="JAFHKK010000016">
    <property type="protein sequence ID" value="MBN2964760.1"/>
    <property type="molecule type" value="Genomic_DNA"/>
</dbReference>
<comment type="caution">
    <text evidence="2">The sequence shown here is derived from an EMBL/GenBank/DDBJ whole genome shotgun (WGS) entry which is preliminary data.</text>
</comment>
<reference evidence="2 3" key="2">
    <citation type="submission" date="2021-02" db="EMBL/GenBank/DDBJ databases">
        <title>Sulfurospirillum tamanensis sp. nov.</title>
        <authorList>
            <person name="Frolova A."/>
            <person name="Merkel A."/>
            <person name="Slobodkin A."/>
        </authorList>
    </citation>
    <scope>NUCLEOTIDE SEQUENCE [LARGE SCALE GENOMIC DNA]</scope>
    <source>
        <strain evidence="2 3">T05b</strain>
    </source>
</reference>
<name>A0ABS2WT39_9BACT</name>
<evidence type="ECO:0000259" key="1">
    <source>
        <dbReference type="Pfam" id="PF05430"/>
    </source>
</evidence>
<keyword evidence="3" id="KW-1185">Reference proteome</keyword>
<gene>
    <name evidence="2" type="ORF">JWV37_08200</name>
</gene>
<protein>
    <recommendedName>
        <fullName evidence="1">MnmC-like methyltransferase domain-containing protein</fullName>
    </recommendedName>
</protein>
<reference evidence="2 3" key="3">
    <citation type="submission" date="2021-02" db="EMBL/GenBank/DDBJ databases">
        <authorList>
            <person name="Merkel A.Y."/>
        </authorList>
    </citation>
    <scope>NUCLEOTIDE SEQUENCE [LARGE SCALE GENOMIC DNA]</scope>
    <source>
        <strain evidence="2 3">T05b</strain>
    </source>
</reference>
<proteinExistence type="predicted"/>
<dbReference type="RefSeq" id="WP_240332113.1">
    <property type="nucleotide sequence ID" value="NZ_JAFHKK010000016.1"/>
</dbReference>
<dbReference type="InterPro" id="IPR008471">
    <property type="entry name" value="MnmC-like_methylTransf"/>
</dbReference>
<evidence type="ECO:0000313" key="2">
    <source>
        <dbReference type="EMBL" id="MBN2964760.1"/>
    </source>
</evidence>
<dbReference type="Gene3D" id="3.40.50.150">
    <property type="entry name" value="Vaccinia Virus protein VP39"/>
    <property type="match status" value="1"/>
</dbReference>
<sequence length="128" mass="14172">HTSWQSLAPYASVLQKAYPPLVGGVHEMHFGALHVKLIFDEAARALPLFPKGVDAWFLDGFAPSKNSTMWEENLFEEMAKNSNSDATFATFTAASAVRKRLEEAGFTVQKIPGYGKKREMSVGMFRGC</sequence>
<dbReference type="InterPro" id="IPR029063">
    <property type="entry name" value="SAM-dependent_MTases_sf"/>
</dbReference>
<dbReference type="Proteomes" id="UP000703590">
    <property type="component" value="Unassembled WGS sequence"/>
</dbReference>
<reference evidence="3" key="1">
    <citation type="submission" date="2021-02" db="EMBL/GenBank/DDBJ databases">
        <title>Sulfurospirillum tamanensis sp. nov.</title>
        <authorList>
            <person name="Merkel A.Y."/>
        </authorList>
    </citation>
    <scope>NUCLEOTIDE SEQUENCE [LARGE SCALE GENOMIC DNA]</scope>
    <source>
        <strain evidence="3">T05b</strain>
    </source>
</reference>
<feature type="domain" description="MnmC-like methyltransferase" evidence="1">
    <location>
        <begin position="7"/>
        <end position="123"/>
    </location>
</feature>